<evidence type="ECO:0000313" key="2">
    <source>
        <dbReference type="EMBL" id="MCR6545955.1"/>
    </source>
</evidence>
<dbReference type="InterPro" id="IPR018730">
    <property type="entry name" value="DUF2273"/>
</dbReference>
<sequence>MEWGNLFLDLWKHHRGKTIGVILGLFFGLMVVVLGFFEAVFIAFCVVIGYFIGRRIDDNVGFRDFLDRIFNDH</sequence>
<comment type="caution">
    <text evidence="2">The sequence shown here is derived from an EMBL/GenBank/DDBJ whole genome shotgun (WGS) entry which is preliminary data.</text>
</comment>
<protein>
    <submittedName>
        <fullName evidence="2">DUF2273 domain-containing protein</fullName>
    </submittedName>
</protein>
<dbReference type="EMBL" id="JANPWE010000004">
    <property type="protein sequence ID" value="MCR6545955.1"/>
    <property type="molecule type" value="Genomic_DNA"/>
</dbReference>
<evidence type="ECO:0000313" key="3">
    <source>
        <dbReference type="Proteomes" id="UP001524944"/>
    </source>
</evidence>
<name>A0ABT1Y502_9FIRM</name>
<keyword evidence="1" id="KW-1133">Transmembrane helix</keyword>
<keyword evidence="3" id="KW-1185">Reference proteome</keyword>
<organism evidence="2 3">
    <name type="scientific">Dehalobacterium formicoaceticum</name>
    <dbReference type="NCBI Taxonomy" id="51515"/>
    <lineage>
        <taxon>Bacteria</taxon>
        <taxon>Bacillati</taxon>
        <taxon>Bacillota</taxon>
        <taxon>Clostridia</taxon>
        <taxon>Eubacteriales</taxon>
        <taxon>Peptococcaceae</taxon>
        <taxon>Dehalobacterium</taxon>
    </lineage>
</organism>
<keyword evidence="1" id="KW-0812">Transmembrane</keyword>
<evidence type="ECO:0000256" key="1">
    <source>
        <dbReference type="SAM" id="Phobius"/>
    </source>
</evidence>
<gene>
    <name evidence="2" type="ORF">NVS47_10595</name>
</gene>
<dbReference type="RefSeq" id="WP_089611343.1">
    <property type="nucleotide sequence ID" value="NZ_CP022121.1"/>
</dbReference>
<proteinExistence type="predicted"/>
<keyword evidence="1" id="KW-0472">Membrane</keyword>
<feature type="transmembrane region" description="Helical" evidence="1">
    <location>
        <begin position="20"/>
        <end position="53"/>
    </location>
</feature>
<dbReference type="Proteomes" id="UP001524944">
    <property type="component" value="Unassembled WGS sequence"/>
</dbReference>
<reference evidence="2 3" key="1">
    <citation type="submission" date="2022-08" db="EMBL/GenBank/DDBJ databases">
        <title>Proteogenomics of the novel Dehalobacterium formicoaceticum strain EZ94 highlights a key role of methyltransferases during anaerobic dichloromethane degradation.</title>
        <authorList>
            <person name="Wasmund K."/>
        </authorList>
    </citation>
    <scope>NUCLEOTIDE SEQUENCE [LARGE SCALE GENOMIC DNA]</scope>
    <source>
        <strain evidence="2 3">EZ94</strain>
    </source>
</reference>
<dbReference type="Pfam" id="PF10031">
    <property type="entry name" value="DUF2273"/>
    <property type="match status" value="1"/>
</dbReference>
<accession>A0ABT1Y502</accession>